<dbReference type="EMBL" id="LR797292">
    <property type="protein sequence ID" value="CAB4200378.1"/>
    <property type="molecule type" value="Genomic_DNA"/>
</dbReference>
<evidence type="ECO:0000313" key="4">
    <source>
        <dbReference type="EMBL" id="CAB4218899.1"/>
    </source>
</evidence>
<evidence type="ECO:0000313" key="2">
    <source>
        <dbReference type="EMBL" id="CAB4187138.1"/>
    </source>
</evidence>
<dbReference type="EMBL" id="LR797469">
    <property type="protein sequence ID" value="CAB4218899.1"/>
    <property type="molecule type" value="Genomic_DNA"/>
</dbReference>
<sequence length="292" mass="30827">MSFFWGSGKKKLDVDAAYAKEMSPFLTPGATYTSWNENTKRMEPVDVNAIGRQKMTDLQRVRASQDSFDKKMKFFQAAAYAIPTAGLALTAAGVGAPAALAPGAATPGAASAAAANSGWGMSGVTAPTFGAPAAGLATGSGGTVAPIVAPAAKSGIASLLGKPGVAPAIINSGAALLQQRSQNKATNEATRLTLAGNAEALKLQREQLEAETRNADLDREELRAQNAAINELKRRELAAAEEVRAFDREQALYLRSRNETEDRRLAAQEARREPYRQAGQASLSRLMSMWGM</sequence>
<keyword evidence="1" id="KW-0175">Coiled coil</keyword>
<organism evidence="4">
    <name type="scientific">uncultured Caudovirales phage</name>
    <dbReference type="NCBI Taxonomy" id="2100421"/>
    <lineage>
        <taxon>Viruses</taxon>
        <taxon>Duplodnaviria</taxon>
        <taxon>Heunggongvirae</taxon>
        <taxon>Uroviricota</taxon>
        <taxon>Caudoviricetes</taxon>
        <taxon>Peduoviridae</taxon>
        <taxon>Maltschvirus</taxon>
        <taxon>Maltschvirus maltsch</taxon>
    </lineage>
</organism>
<evidence type="ECO:0000313" key="3">
    <source>
        <dbReference type="EMBL" id="CAB4200378.1"/>
    </source>
</evidence>
<reference evidence="4" key="1">
    <citation type="submission" date="2020-05" db="EMBL/GenBank/DDBJ databases">
        <authorList>
            <person name="Chiriac C."/>
            <person name="Salcher M."/>
            <person name="Ghai R."/>
            <person name="Kavagutti S V."/>
        </authorList>
    </citation>
    <scope>NUCLEOTIDE SEQUENCE</scope>
</reference>
<name>A0A6J5SUA1_9CAUD</name>
<gene>
    <name evidence="2" type="ORF">UFOVP1154_2</name>
    <name evidence="3" type="ORF">UFOVP1341_35</name>
    <name evidence="4" type="ORF">UFOVP1601_48</name>
</gene>
<feature type="coiled-coil region" evidence="1">
    <location>
        <begin position="191"/>
        <end position="235"/>
    </location>
</feature>
<protein>
    <submittedName>
        <fullName evidence="4">Uncharacterized protein</fullName>
    </submittedName>
</protein>
<proteinExistence type="predicted"/>
<accession>A0A6J5SUA1</accession>
<dbReference type="EMBL" id="LR797107">
    <property type="protein sequence ID" value="CAB4187138.1"/>
    <property type="molecule type" value="Genomic_DNA"/>
</dbReference>
<evidence type="ECO:0000256" key="1">
    <source>
        <dbReference type="SAM" id="Coils"/>
    </source>
</evidence>